<organism evidence="1 2">
    <name type="scientific">Ferrimonas balearica (strain DSM 9799 / CCM 4581 / KCTC 23876 / PAT)</name>
    <dbReference type="NCBI Taxonomy" id="550540"/>
    <lineage>
        <taxon>Bacteria</taxon>
        <taxon>Pseudomonadati</taxon>
        <taxon>Pseudomonadota</taxon>
        <taxon>Gammaproteobacteria</taxon>
        <taxon>Alteromonadales</taxon>
        <taxon>Ferrimonadaceae</taxon>
        <taxon>Ferrimonas</taxon>
    </lineage>
</organism>
<dbReference type="GeneID" id="67181819"/>
<keyword evidence="2" id="KW-1185">Reference proteome</keyword>
<protein>
    <submittedName>
        <fullName evidence="1">Uncharacterized protein</fullName>
    </submittedName>
</protein>
<dbReference type="AlphaFoldDB" id="E1SQL5"/>
<name>E1SQL5_FERBD</name>
<reference evidence="1 2" key="1">
    <citation type="journal article" date="2010" name="Stand. Genomic Sci.">
        <title>Complete genome sequence of Ferrimonas balearica type strain (PAT).</title>
        <authorList>
            <person name="Nolan M."/>
            <person name="Sikorski J."/>
            <person name="Davenport K."/>
            <person name="Lucas S."/>
            <person name="Glavina Del Rio T."/>
            <person name="Tice H."/>
            <person name="Cheng J."/>
            <person name="Goodwin L."/>
            <person name="Pitluck S."/>
            <person name="Liolios K."/>
            <person name="Ivanova N."/>
            <person name="Mavromatis K."/>
            <person name="Ovchinnikova G."/>
            <person name="Pati A."/>
            <person name="Chen A."/>
            <person name="Palaniappan K."/>
            <person name="Land M."/>
            <person name="Hauser L."/>
            <person name="Chang Y."/>
            <person name="Jeffries C."/>
            <person name="Tapia R."/>
            <person name="Brettin T."/>
            <person name="Detter J."/>
            <person name="Han C."/>
            <person name="Yasawong M."/>
            <person name="Rohde M."/>
            <person name="Tindall B."/>
            <person name="Goker M."/>
            <person name="Woyke T."/>
            <person name="Bristow J."/>
            <person name="Eisen J."/>
            <person name="Markowitz V."/>
            <person name="Hugenholtz P."/>
            <person name="Kyrpides N."/>
            <person name="Klenk H."/>
            <person name="Lapidus A."/>
        </authorList>
    </citation>
    <scope>NUCLEOTIDE SEQUENCE [LARGE SCALE GENOMIC DNA]</scope>
    <source>
        <strain evidence="2">DSM 9799 / CCM 4581 / KCTC 23876 / PAT</strain>
    </source>
</reference>
<gene>
    <name evidence="1" type="ordered locus">Fbal_1609</name>
</gene>
<evidence type="ECO:0000313" key="2">
    <source>
        <dbReference type="Proteomes" id="UP000006683"/>
    </source>
</evidence>
<evidence type="ECO:0000313" key="1">
    <source>
        <dbReference type="EMBL" id="ADN75813.1"/>
    </source>
</evidence>
<dbReference type="KEGG" id="fbl:Fbal_1609"/>
<accession>E1SQL5</accession>
<sequence length="101" mass="11209">MSKAVKAQKKRDKKTAKAVTKALKKALKEQQALPELSKKQRESLAQNWVAELLKEGKAPVFTLFPGTPDVMTPLKRRPCKGCPALEGRACKCAMKRMKKSA</sequence>
<dbReference type="HOGENOM" id="CLU_2287342_0_0_6"/>
<dbReference type="OrthoDB" id="6265985at2"/>
<dbReference type="EMBL" id="CP002209">
    <property type="protein sequence ID" value="ADN75813.1"/>
    <property type="molecule type" value="Genomic_DNA"/>
</dbReference>
<proteinExistence type="predicted"/>
<dbReference type="RefSeq" id="WP_013345119.1">
    <property type="nucleotide sequence ID" value="NC_014541.1"/>
</dbReference>
<dbReference type="Proteomes" id="UP000006683">
    <property type="component" value="Chromosome"/>
</dbReference>